<feature type="region of interest" description="Disordered" evidence="1">
    <location>
        <begin position="65"/>
        <end position="109"/>
    </location>
</feature>
<keyword evidence="3" id="KW-1185">Reference proteome</keyword>
<dbReference type="HOGENOM" id="CLU_1015599_0_0_1"/>
<dbReference type="Proteomes" id="UP000016935">
    <property type="component" value="Unassembled WGS sequence"/>
</dbReference>
<dbReference type="AlphaFoldDB" id="R0IIZ9"/>
<gene>
    <name evidence="2" type="ORF">SETTUDRAFT_163714</name>
</gene>
<sequence>MTNFISNIIWNSVEGFVDAGKKSAGEFGGNALIKAGDMIENSGRSLGTGIEKKATSYGTAITGQTYKPSGKALPSTARKPAMKRSNSTPARTRPPTSGLPLGAKKYPGANQVQGAVGGARKTAGGVTGNASKVAGGVVGRANSTIGSASSMAAKGPGSVLGGGQKALGGATKAIAPFQGSAGASYPGDKKKKVAVKPGQPKPFTPPIEHKKPDPKKPYPGKHPAGTE</sequence>
<dbReference type="STRING" id="671987.R0IIZ9"/>
<evidence type="ECO:0000256" key="1">
    <source>
        <dbReference type="SAM" id="MobiDB-lite"/>
    </source>
</evidence>
<proteinExistence type="predicted"/>
<feature type="compositionally biased region" description="Basic and acidic residues" evidence="1">
    <location>
        <begin position="207"/>
        <end position="216"/>
    </location>
</feature>
<protein>
    <submittedName>
        <fullName evidence="2">Uncharacterized protein</fullName>
    </submittedName>
</protein>
<accession>R0IIZ9</accession>
<evidence type="ECO:0000313" key="2">
    <source>
        <dbReference type="EMBL" id="EOA84921.1"/>
    </source>
</evidence>
<dbReference type="EMBL" id="KB908703">
    <property type="protein sequence ID" value="EOA84921.1"/>
    <property type="molecule type" value="Genomic_DNA"/>
</dbReference>
<dbReference type="OrthoDB" id="3945698at2759"/>
<dbReference type="RefSeq" id="XP_008027433.1">
    <property type="nucleotide sequence ID" value="XM_008029242.1"/>
</dbReference>
<feature type="region of interest" description="Disordered" evidence="1">
    <location>
        <begin position="177"/>
        <end position="227"/>
    </location>
</feature>
<reference evidence="2 3" key="2">
    <citation type="journal article" date="2013" name="PLoS Genet.">
        <title>Comparative genome structure, secondary metabolite, and effector coding capacity across Cochliobolus pathogens.</title>
        <authorList>
            <person name="Condon B.J."/>
            <person name="Leng Y."/>
            <person name="Wu D."/>
            <person name="Bushley K.E."/>
            <person name="Ohm R.A."/>
            <person name="Otillar R."/>
            <person name="Martin J."/>
            <person name="Schackwitz W."/>
            <person name="Grimwood J."/>
            <person name="MohdZainudin N."/>
            <person name="Xue C."/>
            <person name="Wang R."/>
            <person name="Manning V.A."/>
            <person name="Dhillon B."/>
            <person name="Tu Z.J."/>
            <person name="Steffenson B.J."/>
            <person name="Salamov A."/>
            <person name="Sun H."/>
            <person name="Lowry S."/>
            <person name="LaButti K."/>
            <person name="Han J."/>
            <person name="Copeland A."/>
            <person name="Lindquist E."/>
            <person name="Barry K."/>
            <person name="Schmutz J."/>
            <person name="Baker S.E."/>
            <person name="Ciuffetti L.M."/>
            <person name="Grigoriev I.V."/>
            <person name="Zhong S."/>
            <person name="Turgeon B.G."/>
        </authorList>
    </citation>
    <scope>NUCLEOTIDE SEQUENCE [LARGE SCALE GENOMIC DNA]</scope>
    <source>
        <strain evidence="3">28A</strain>
    </source>
</reference>
<dbReference type="GeneID" id="19398861"/>
<name>R0IIZ9_EXST2</name>
<evidence type="ECO:0000313" key="3">
    <source>
        <dbReference type="Proteomes" id="UP000016935"/>
    </source>
</evidence>
<dbReference type="eggNOG" id="ENOG502TJD7">
    <property type="taxonomic scope" value="Eukaryota"/>
</dbReference>
<reference evidence="2 3" key="1">
    <citation type="journal article" date="2012" name="PLoS Pathog.">
        <title>Diverse lifestyles and strategies of plant pathogenesis encoded in the genomes of eighteen Dothideomycetes fungi.</title>
        <authorList>
            <person name="Ohm R.A."/>
            <person name="Feau N."/>
            <person name="Henrissat B."/>
            <person name="Schoch C.L."/>
            <person name="Horwitz B.A."/>
            <person name="Barry K.W."/>
            <person name="Condon B.J."/>
            <person name="Copeland A.C."/>
            <person name="Dhillon B."/>
            <person name="Glaser F."/>
            <person name="Hesse C.N."/>
            <person name="Kosti I."/>
            <person name="LaButti K."/>
            <person name="Lindquist E.A."/>
            <person name="Lucas S."/>
            <person name="Salamov A.A."/>
            <person name="Bradshaw R.E."/>
            <person name="Ciuffetti L."/>
            <person name="Hamelin R.C."/>
            <person name="Kema G.H.J."/>
            <person name="Lawrence C."/>
            <person name="Scott J.A."/>
            <person name="Spatafora J.W."/>
            <person name="Turgeon B.G."/>
            <person name="de Wit P.J.G.M."/>
            <person name="Zhong S."/>
            <person name="Goodwin S.B."/>
            <person name="Grigoriev I.V."/>
        </authorList>
    </citation>
    <scope>NUCLEOTIDE SEQUENCE [LARGE SCALE GENOMIC DNA]</scope>
    <source>
        <strain evidence="3">28A</strain>
    </source>
</reference>
<organism evidence="2 3">
    <name type="scientific">Exserohilum turcicum (strain 28A)</name>
    <name type="common">Northern leaf blight fungus</name>
    <name type="synonym">Setosphaeria turcica</name>
    <dbReference type="NCBI Taxonomy" id="671987"/>
    <lineage>
        <taxon>Eukaryota</taxon>
        <taxon>Fungi</taxon>
        <taxon>Dikarya</taxon>
        <taxon>Ascomycota</taxon>
        <taxon>Pezizomycotina</taxon>
        <taxon>Dothideomycetes</taxon>
        <taxon>Pleosporomycetidae</taxon>
        <taxon>Pleosporales</taxon>
        <taxon>Pleosporineae</taxon>
        <taxon>Pleosporaceae</taxon>
        <taxon>Exserohilum</taxon>
    </lineage>
</organism>